<dbReference type="Pfam" id="PF00534">
    <property type="entry name" value="Glycos_transf_1"/>
    <property type="match status" value="1"/>
</dbReference>
<gene>
    <name evidence="2" type="ordered locus">Pnuc_1826</name>
</gene>
<proteinExistence type="predicted"/>
<dbReference type="KEGG" id="pnu:Pnuc_1826"/>
<sequence length="324" mass="36563">MNILLVSHQLDYTGAPIALLELAKSLIRLEHKVCISSLKTGPLLTEFIKSGINLFDHEKNTADDYDLIIANTVISVPPSLSFGKSSKKVLAWIHESEYFFNIIRKSPDNFRLDELKFVAFPSKFQIDEFSKWMPSALKVQLKNCVQIPNNIAIDNKGPYFVCSGEWETRKGQDQLVRHLGNLEEFPEIHFVGAIKPLHLSLEKFVFTGHLTPLEAKNRIASSRGVISCAVSETQNLVAIEAMQLAVPVMLSDIPAHRELKKLIPDIVIFDASSIESFRSNFKLLLNQWADSAARMRLKEAATHWFGMLEFDKNVSDLINLVNES</sequence>
<feature type="domain" description="Glycosyl transferase family 1" evidence="1">
    <location>
        <begin position="148"/>
        <end position="303"/>
    </location>
</feature>
<keyword evidence="3" id="KW-1185">Reference proteome</keyword>
<dbReference type="eggNOG" id="COG0438">
    <property type="taxonomic scope" value="Bacteria"/>
</dbReference>
<keyword evidence="2" id="KW-0808">Transferase</keyword>
<dbReference type="CDD" id="cd03801">
    <property type="entry name" value="GT4_PimA-like"/>
    <property type="match status" value="1"/>
</dbReference>
<dbReference type="Pfam" id="PF16994">
    <property type="entry name" value="Glyco_trans_4_5"/>
    <property type="match status" value="1"/>
</dbReference>
<protein>
    <submittedName>
        <fullName evidence="2">Glycosyl transferase, group 1</fullName>
    </submittedName>
</protein>
<dbReference type="RefSeq" id="WP_011903662.1">
    <property type="nucleotide sequence ID" value="NC_009379.1"/>
</dbReference>
<dbReference type="Proteomes" id="UP000000231">
    <property type="component" value="Chromosome"/>
</dbReference>
<dbReference type="EMBL" id="CP000655">
    <property type="protein sequence ID" value="ABP35039.1"/>
    <property type="molecule type" value="Genomic_DNA"/>
</dbReference>
<evidence type="ECO:0000313" key="2">
    <source>
        <dbReference type="EMBL" id="ABP35039.1"/>
    </source>
</evidence>
<dbReference type="Gene3D" id="3.40.50.2000">
    <property type="entry name" value="Glycogen Phosphorylase B"/>
    <property type="match status" value="1"/>
</dbReference>
<dbReference type="GeneID" id="31482215"/>
<dbReference type="SUPFAM" id="SSF53756">
    <property type="entry name" value="UDP-Glycosyltransferase/glycogen phosphorylase"/>
    <property type="match status" value="1"/>
</dbReference>
<dbReference type="AlphaFoldDB" id="A4SZX5"/>
<organism evidence="2 3">
    <name type="scientific">Polynucleobacter asymbioticus (strain DSM 18221 / CIP 109841 / QLW-P1DMWA-1)</name>
    <name type="common">Polynucleobacter necessarius subsp. asymbioticus</name>
    <dbReference type="NCBI Taxonomy" id="312153"/>
    <lineage>
        <taxon>Bacteria</taxon>
        <taxon>Pseudomonadati</taxon>
        <taxon>Pseudomonadota</taxon>
        <taxon>Betaproteobacteria</taxon>
        <taxon>Burkholderiales</taxon>
        <taxon>Burkholderiaceae</taxon>
        <taxon>Polynucleobacter</taxon>
    </lineage>
</organism>
<reference evidence="2 3" key="1">
    <citation type="journal article" date="2012" name="Stand. Genomic Sci.">
        <title>Complete genome sequence of Polynucleobacter necessarius subsp. asymbioticus type strain (QLW-P1DMWA-1(T)).</title>
        <authorList>
            <person name="Meincke L."/>
            <person name="Copeland A."/>
            <person name="Lapidus A."/>
            <person name="Lucas S."/>
            <person name="Berry K.W."/>
            <person name="Del Rio T.G."/>
            <person name="Hammon N."/>
            <person name="Dalin E."/>
            <person name="Tice H."/>
            <person name="Pitluck S."/>
            <person name="Richardson P."/>
            <person name="Bruce D."/>
            <person name="Goodwin L."/>
            <person name="Han C."/>
            <person name="Tapia R."/>
            <person name="Detter J.C."/>
            <person name="Schmutz J."/>
            <person name="Brettin T."/>
            <person name="Larimer F."/>
            <person name="Land M."/>
            <person name="Hauser L."/>
            <person name="Kyrpides N.C."/>
            <person name="Ivanova N."/>
            <person name="Goker M."/>
            <person name="Woyke T."/>
            <person name="Wu Q.L."/>
            <person name="Pockl M."/>
            <person name="Hahn M.W."/>
            <person name="Klenk H.P."/>
        </authorList>
    </citation>
    <scope>NUCLEOTIDE SEQUENCE [LARGE SCALE GENOMIC DNA]</scope>
    <source>
        <strain evidence="3">DSM 18221 / CIP 109841 / QLW-P1DMWA-1</strain>
    </source>
</reference>
<name>A4SZX5_POLAQ</name>
<dbReference type="InterPro" id="IPR001296">
    <property type="entry name" value="Glyco_trans_1"/>
</dbReference>
<evidence type="ECO:0000259" key="1">
    <source>
        <dbReference type="Pfam" id="PF00534"/>
    </source>
</evidence>
<dbReference type="HOGENOM" id="CLU_857534_0_0_4"/>
<dbReference type="InterPro" id="IPR041693">
    <property type="entry name" value="Glyco_trans_4_5"/>
</dbReference>
<dbReference type="GO" id="GO:0016757">
    <property type="term" value="F:glycosyltransferase activity"/>
    <property type="evidence" value="ECO:0007669"/>
    <property type="project" value="InterPro"/>
</dbReference>
<accession>A4SZX5</accession>
<evidence type="ECO:0000313" key="3">
    <source>
        <dbReference type="Proteomes" id="UP000000231"/>
    </source>
</evidence>